<name>A0A381NUD5_9ZZZZ</name>
<dbReference type="EMBL" id="UINC01000605">
    <property type="protein sequence ID" value="SUZ58221.1"/>
    <property type="molecule type" value="Genomic_DNA"/>
</dbReference>
<gene>
    <name evidence="1" type="ORF">METZ01_LOCUS11075</name>
</gene>
<feature type="non-terminal residue" evidence="1">
    <location>
        <position position="1"/>
    </location>
</feature>
<evidence type="ECO:0000313" key="1">
    <source>
        <dbReference type="EMBL" id="SUZ58221.1"/>
    </source>
</evidence>
<accession>A0A381NUD5</accession>
<protein>
    <submittedName>
        <fullName evidence="1">Uncharacterized protein</fullName>
    </submittedName>
</protein>
<proteinExistence type="predicted"/>
<sequence length="271" mass="30302">VYFKKRFGIFLLLMLAVPVSNAQSNVWSGLKRTQYDSAASTLRIPCAVLKGEDGNSLPEFAPAYALNLSLLNAEIDNLLFRLADPIQAFDVTPESCLDTLTLASDGSSVTYETTSAEIDSDAMANANRFYTLELQAELGGSAIDFSVVSAESRNYTRPFYNAEIMEGYPPLRPFYADYVYDDLYIDAGYSSLGENLVVYEPGRIVFNCFYSDPDNLLEVVEVVGNNTRYRLKSSVDMADYGKTFSVNCTIFNQDLNRLEDTVPIFTWFIVF</sequence>
<dbReference type="AlphaFoldDB" id="A0A381NUD5"/>
<reference evidence="1" key="1">
    <citation type="submission" date="2018-05" db="EMBL/GenBank/DDBJ databases">
        <authorList>
            <person name="Lanie J.A."/>
            <person name="Ng W.-L."/>
            <person name="Kazmierczak K.M."/>
            <person name="Andrzejewski T.M."/>
            <person name="Davidsen T.M."/>
            <person name="Wayne K.J."/>
            <person name="Tettelin H."/>
            <person name="Glass J.I."/>
            <person name="Rusch D."/>
            <person name="Podicherti R."/>
            <person name="Tsui H.-C.T."/>
            <person name="Winkler M.E."/>
        </authorList>
    </citation>
    <scope>NUCLEOTIDE SEQUENCE</scope>
</reference>
<organism evidence="1">
    <name type="scientific">marine metagenome</name>
    <dbReference type="NCBI Taxonomy" id="408172"/>
    <lineage>
        <taxon>unclassified sequences</taxon>
        <taxon>metagenomes</taxon>
        <taxon>ecological metagenomes</taxon>
    </lineage>
</organism>